<sequence length="2496" mass="274100">MTDEITDTSLGPTESDLEDTSVASMEGNGGGYLDDTGTTLRPRSPVFPNRDFTQLMDGLNKYPAWTVYPDSLGKCIASTTAILRQGFRVTTLERNLITKLIREAVPSAFEKCVEESCQSRWPENIQIDILVAGMQLLDLVIQRLQDMLALQSQAGTPEDLASYEEDLLSLLEALHRLCDPSLPFHITNRDADLPQARVEEFASDYALPSCPPAAESLSDSPSEVEEINVPQHVWLSNLLNAFGHKDGFDFICKVLSMKEVTYCLVDALLAPILKGMAFLTQATLEMFVEPVQALLQRMEAHLVLNPELLTDGGRDRMFTSASSALARMNRLLATALNVQEADQLVGHVQRQLVLCLLGQSSFSKHLTAVRETNLLLKRAVDIRDADQGHSMKVNVEWLRENDIVKQLLRANLHQKQYVDQVQKVLKNLTIEGGLQEDHLELLWNLTEKVDTFEAVKNNVYAMLGDLAQDFNGNQMDLLFNKFEACSNLSRQTDVVKVMNLVCQLAVSDSKGALAGRILGLLWEMVMNPEAPPELSRSGGLVDAIAHYGSDYAWDYMQRCVERVAANDNAPTALHMLRRMWEPPHNGPLPQAGMLDQKRLQELDDLCHLQDKVVSSFEAFMGGVVEAEAADPLVHTTEVGHGRLHFQLMEYVSFLHIFVCSQSAVLPVQLYERLWHCWLQRPSTGWILDMGYNWFARCAASMTAANAASLLQSRITTLHPPLVRESAFTCFIHFFRQVGMAEGKLLHRPPEDKHPPPFLLEHHVVENLHLKGVEFLWRLALEAQDAKVAENASLTLVHLNMRLGPTLLQDCASVRGSTIMKLLEELAAADAGLQAARTPPSQQASGASPYTAGAEAHGLHAFRCLALLLELIGECQGKRMPARPAHAASFQGHTLRLEVQSQGKLPLGARSRLSTFNNAYVGQLRRQAAALLGTQPQHLRLLHGGRELNCDSKLLHEARLVDGHVLLATLCPQQLEWTLPADNSQQAYSSSPTGLLASKEGLYDILLRLADDTVMQEASIHAAQLLALLPTRADVHASIRDAIGQPSSASHLSAILRPAVVQDNPGIGGGHTHLLYLLEAITGVLFPMNSPDPKGASHLALQQAFVHSGCIPVVLDAVAIVMQNCQTDGQAAANAQHAVSPVEPGTIRNLNSACLVLMQQLLAVLGKPAAVKSEQAAPGLPAWTMQSKDLTMQTSPSRPASARPASPGKAAVAEAMLVDDQAPGFQDYEGKEDSTLVKMATFFLSVAHLSAGGWHHAADPLAPSPVLEDVMDDNSDISLHLDATSAIKELLDSSQALQGKLLASRAFTNGLKRALPHDLVTPLHEVVHREQLQKLLGGLVASACQFTARDEEDMRLEGKLRLIRSLARALGRSGFEDGRSGQPCALLVRSLLADFLFPEAWAQLVLAESPQVQPSVHRAAMQAAMMPRCNNSACRKAAFELLSEVMLMDPVALDEGVKLLSLMHFDPQRSCIFPLGTFNIGSLNNTRNVEGFVGLRNGSATCYMNAVFQQLFMCPGVRMAVLAEPEEMEEAARKDSLFYQMQATFAALALSRNQAFKPVGVWHAFKDYDGEPINVREHQDAQEFLTRLQDLVDQHLRDERRQPIMQAQFGGKVATTIVCRSVPYRSQKEEDFIQVGLDVRGKHDLGESLDFYVQSELMEGENQYLCEEAGRKVDAVKGMCFTDLPNTLCIHLKRFEYDYEQMTRWKIKDRFEFPLELNMYKYTKAAADAREAAEAAQNDEAQGAAEDGTSASAAAAAVEAAGTADCWYELRGIVVHSGTANAGHYYSYIKVRHEPGLSCGGQWFCFDDTSVEPWNIANLERDCFGGKHIPETGYYTKEVERPNSAYLLFYDRVTGQTPASTSSQEQVQDPRGRGGRLSVVPIPSVEESLPSIFNNVMAANLSAQTRMHLVDREFYTFLLHLFEADPAANPKVRRTEAASSPGARSPSSLPPTPANSENDTANAAASTGSPADATMAASSAVSNPVPADGATSPSRRILDIMLQFFLRVYLRSHGVLRQDQASWRGAMLSALQHDSYARRRFLEVVASPELPSGYLGPEPDAYGICLCNGYLLLCDQADVRHVVAELSAAALVGAASSDGGTPNLMALSQQGYSAQGGAEEQLSPVERAVDTLLARLKRGMRHEQSLGTSSTFGRHFMYPDVLTVLAEYVRVGFQQAAHLTRLAFLLPVVRAGEHCLELWRKNDIRVEDMLAYYHTCYHIGRRWDFLEEAPNPLKAGPLDLVAPPPKLELFQRVANNCSPRDLMSAASGEFIADEATRKLMKYLQWGNGQYSCAIISEVQWMLIKGHAEGVASLPLELADLVGVCDSLMAQRMLAVLKGVQRYRHTSPRSSHLLGLTPAMFGSMADWRRFTCLRFLIALAGVCPEAEAALLEQDLNWRSLVIWLQCRNVEFLNAGFPPNCPAIQPAWRTHMLATIQGWAHQHPLDNLDPDEADQADADHEAPQADVPQAAPAATTADDDADADTERAGEASPSSAASA</sequence>
<comment type="caution">
    <text evidence="7">The sequence shown here is derived from an EMBL/GenBank/DDBJ whole genome shotgun (WGS) entry which is preliminary data.</text>
</comment>
<dbReference type="GO" id="GO:0005634">
    <property type="term" value="C:nucleus"/>
    <property type="evidence" value="ECO:0007669"/>
    <property type="project" value="TreeGrafter"/>
</dbReference>
<dbReference type="PANTHER" id="PTHR24006">
    <property type="entry name" value="UBIQUITIN CARBOXYL-TERMINAL HYDROLASE"/>
    <property type="match status" value="1"/>
</dbReference>
<feature type="compositionally biased region" description="Low complexity" evidence="5">
    <location>
        <begin position="1975"/>
        <end position="1986"/>
    </location>
</feature>
<evidence type="ECO:0000313" key="7">
    <source>
        <dbReference type="EMBL" id="KAK9798582.1"/>
    </source>
</evidence>
<evidence type="ECO:0000256" key="2">
    <source>
        <dbReference type="ARBA" id="ARBA00022670"/>
    </source>
</evidence>
<evidence type="ECO:0000256" key="3">
    <source>
        <dbReference type="ARBA" id="ARBA00022786"/>
    </source>
</evidence>
<dbReference type="Pfam" id="PF25010">
    <property type="entry name" value="ARM_UBP24_USP9X-Y"/>
    <property type="match status" value="1"/>
</dbReference>
<evidence type="ECO:0000256" key="4">
    <source>
        <dbReference type="ARBA" id="ARBA00022801"/>
    </source>
</evidence>
<feature type="compositionally biased region" description="Polar residues" evidence="5">
    <location>
        <begin position="1953"/>
        <end position="1968"/>
    </location>
</feature>
<dbReference type="InterPro" id="IPR056850">
    <property type="entry name" value="ARM_UBP34_24_USP9X_Y"/>
</dbReference>
<feature type="region of interest" description="Disordered" evidence="5">
    <location>
        <begin position="1"/>
        <end position="44"/>
    </location>
</feature>
<dbReference type="PROSITE" id="PS50235">
    <property type="entry name" value="USP_3"/>
    <property type="match status" value="1"/>
</dbReference>
<keyword evidence="2" id="KW-0645">Protease</keyword>
<dbReference type="InterPro" id="IPR018200">
    <property type="entry name" value="USP_CS"/>
</dbReference>
<dbReference type="PANTHER" id="PTHR24006:SF827">
    <property type="entry name" value="UBIQUITIN CARBOXYL-TERMINAL HYDROLASE 34"/>
    <property type="match status" value="1"/>
</dbReference>
<dbReference type="Pfam" id="PF00443">
    <property type="entry name" value="UCH"/>
    <property type="match status" value="1"/>
</dbReference>
<feature type="compositionally biased region" description="Low complexity" evidence="5">
    <location>
        <begin position="1936"/>
        <end position="1946"/>
    </location>
</feature>
<gene>
    <name evidence="7" type="ORF">WJX73_003480</name>
</gene>
<feature type="region of interest" description="Disordered" evidence="5">
    <location>
        <begin position="1929"/>
        <end position="1991"/>
    </location>
</feature>
<dbReference type="Gene3D" id="3.90.70.10">
    <property type="entry name" value="Cysteine proteinases"/>
    <property type="match status" value="1"/>
</dbReference>
<dbReference type="EMBL" id="JALJOQ010000096">
    <property type="protein sequence ID" value="KAK9798582.1"/>
    <property type="molecule type" value="Genomic_DNA"/>
</dbReference>
<organism evidence="7 8">
    <name type="scientific">Symbiochloris irregularis</name>
    <dbReference type="NCBI Taxonomy" id="706552"/>
    <lineage>
        <taxon>Eukaryota</taxon>
        <taxon>Viridiplantae</taxon>
        <taxon>Chlorophyta</taxon>
        <taxon>core chlorophytes</taxon>
        <taxon>Trebouxiophyceae</taxon>
        <taxon>Trebouxiales</taxon>
        <taxon>Trebouxiaceae</taxon>
        <taxon>Symbiochloris</taxon>
    </lineage>
</organism>
<feature type="region of interest" description="Disordered" evidence="5">
    <location>
        <begin position="2440"/>
        <end position="2496"/>
    </location>
</feature>
<dbReference type="GO" id="GO:0004843">
    <property type="term" value="F:cysteine-type deubiquitinase activity"/>
    <property type="evidence" value="ECO:0007669"/>
    <property type="project" value="InterPro"/>
</dbReference>
<protein>
    <recommendedName>
        <fullName evidence="6">USP domain-containing protein</fullName>
    </recommendedName>
</protein>
<dbReference type="InterPro" id="IPR001394">
    <property type="entry name" value="Peptidase_C19_UCH"/>
</dbReference>
<reference evidence="7 8" key="1">
    <citation type="journal article" date="2024" name="Nat. Commun.">
        <title>Phylogenomics reveals the evolutionary origins of lichenization in chlorophyte algae.</title>
        <authorList>
            <person name="Puginier C."/>
            <person name="Libourel C."/>
            <person name="Otte J."/>
            <person name="Skaloud P."/>
            <person name="Haon M."/>
            <person name="Grisel S."/>
            <person name="Petersen M."/>
            <person name="Berrin J.G."/>
            <person name="Delaux P.M."/>
            <person name="Dal Grande F."/>
            <person name="Keller J."/>
        </authorList>
    </citation>
    <scope>NUCLEOTIDE SEQUENCE [LARGE SCALE GENOMIC DNA]</scope>
    <source>
        <strain evidence="7 8">SAG 2036</strain>
    </source>
</reference>
<keyword evidence="3" id="KW-0833">Ubl conjugation pathway</keyword>
<name>A0AAW1NXS7_9CHLO</name>
<dbReference type="GO" id="GO:0005829">
    <property type="term" value="C:cytosol"/>
    <property type="evidence" value="ECO:0007669"/>
    <property type="project" value="TreeGrafter"/>
</dbReference>
<dbReference type="GO" id="GO:0016579">
    <property type="term" value="P:protein deubiquitination"/>
    <property type="evidence" value="ECO:0007669"/>
    <property type="project" value="InterPro"/>
</dbReference>
<evidence type="ECO:0000256" key="1">
    <source>
        <dbReference type="ARBA" id="ARBA00009085"/>
    </source>
</evidence>
<dbReference type="InterPro" id="IPR038765">
    <property type="entry name" value="Papain-like_cys_pep_sf"/>
</dbReference>
<proteinExistence type="inferred from homology"/>
<comment type="similarity">
    <text evidence="1">Belongs to the peptidase C19 family.</text>
</comment>
<feature type="compositionally biased region" description="Low complexity" evidence="5">
    <location>
        <begin position="2461"/>
        <end position="2473"/>
    </location>
</feature>
<feature type="region of interest" description="Disordered" evidence="5">
    <location>
        <begin position="1856"/>
        <end position="1877"/>
    </location>
</feature>
<evidence type="ECO:0000259" key="6">
    <source>
        <dbReference type="PROSITE" id="PS50235"/>
    </source>
</evidence>
<dbReference type="InterPro" id="IPR028889">
    <property type="entry name" value="USP"/>
</dbReference>
<dbReference type="InterPro" id="IPR029071">
    <property type="entry name" value="Ubiquitin-like_domsf"/>
</dbReference>
<keyword evidence="4" id="KW-0378">Hydrolase</keyword>
<dbReference type="InterPro" id="IPR050164">
    <property type="entry name" value="Peptidase_C19"/>
</dbReference>
<feature type="domain" description="USP" evidence="6">
    <location>
        <begin position="1492"/>
        <end position="1852"/>
    </location>
</feature>
<accession>A0AAW1NXS7</accession>
<dbReference type="PROSITE" id="PS00973">
    <property type="entry name" value="USP_2"/>
    <property type="match status" value="1"/>
</dbReference>
<evidence type="ECO:0000256" key="5">
    <source>
        <dbReference type="SAM" id="MobiDB-lite"/>
    </source>
</evidence>
<dbReference type="GO" id="GO:0006508">
    <property type="term" value="P:proteolysis"/>
    <property type="evidence" value="ECO:0007669"/>
    <property type="project" value="UniProtKB-KW"/>
</dbReference>
<evidence type="ECO:0000313" key="8">
    <source>
        <dbReference type="Proteomes" id="UP001465755"/>
    </source>
</evidence>
<feature type="compositionally biased region" description="Polar residues" evidence="5">
    <location>
        <begin position="1856"/>
        <end position="1866"/>
    </location>
</feature>
<dbReference type="SUPFAM" id="SSF54236">
    <property type="entry name" value="Ubiquitin-like"/>
    <property type="match status" value="1"/>
</dbReference>
<dbReference type="FunFam" id="3.90.70.10:FF:000022">
    <property type="entry name" value="Ubiquitin carboxyl-terminal hydrolase 24"/>
    <property type="match status" value="1"/>
</dbReference>
<keyword evidence="8" id="KW-1185">Reference proteome</keyword>
<dbReference type="Proteomes" id="UP001465755">
    <property type="component" value="Unassembled WGS sequence"/>
</dbReference>
<dbReference type="SUPFAM" id="SSF54001">
    <property type="entry name" value="Cysteine proteinases"/>
    <property type="match status" value="1"/>
</dbReference>